<feature type="transmembrane region" description="Helical" evidence="1">
    <location>
        <begin position="12"/>
        <end position="33"/>
    </location>
</feature>
<dbReference type="Proteomes" id="UP000535406">
    <property type="component" value="Unassembled WGS sequence"/>
</dbReference>
<dbReference type="RefSeq" id="WP_281396983.1">
    <property type="nucleotide sequence ID" value="NZ_JACHIK010000007.1"/>
</dbReference>
<evidence type="ECO:0000313" key="3">
    <source>
        <dbReference type="EMBL" id="MBB5043081.1"/>
    </source>
</evidence>
<keyword evidence="1" id="KW-0472">Membrane</keyword>
<feature type="domain" description="Putative Flp pilus-assembly TadG-like N-terminal" evidence="2">
    <location>
        <begin position="12"/>
        <end position="56"/>
    </location>
</feature>
<keyword evidence="1" id="KW-1133">Transmembrane helix</keyword>
<protein>
    <submittedName>
        <fullName evidence="3">Flp pilus assembly protein TadG</fullName>
    </submittedName>
</protein>
<keyword evidence="4" id="KW-1185">Reference proteome</keyword>
<dbReference type="EMBL" id="JACHIK010000007">
    <property type="protein sequence ID" value="MBB5043081.1"/>
    <property type="molecule type" value="Genomic_DNA"/>
</dbReference>
<dbReference type="SUPFAM" id="SSF53300">
    <property type="entry name" value="vWA-like"/>
    <property type="match status" value="1"/>
</dbReference>
<gene>
    <name evidence="3" type="ORF">HNQ66_002482</name>
</gene>
<keyword evidence="1" id="KW-0812">Transmembrane</keyword>
<dbReference type="AlphaFoldDB" id="A0A7W7YVN1"/>
<dbReference type="Pfam" id="PF13400">
    <property type="entry name" value="Tad"/>
    <property type="match status" value="1"/>
</dbReference>
<sequence length="431" mass="46159">MQPRRILSDRQGNFGILTALIMVPLLGCAGMAIDFTNALRIRSQLMDAADSAALGAITEQSKGVAAAIKMSADGDVPVANADGRELFLSQSSDSFLQAPVDVAVTVNKKGNNLSSAVHFSAAVPTTFLRIIGHDVITVSGTATAVYQTESFTDFYMLLDNTPSMGVGATPGDVAKMVAATSDKCAFACHIVNNGVDDKNSYYNLARKIGATIRIDVVAKATAALMDEAVATQKYANQFRIAAYTFGEAATDVKLFTVSKLTSDLNTLKKATANIKLMSIPKQGYNNDQQTSFDDALTKIGGEIDDPGDGSSTASREKVVFFVADGVGDSEKAKGCTKKLTGNRCQEPIDTKYCDALKKRGIRIAVLYTTYLPLPTNDWYNTWISPFQNEIGTKMKECASDGLYFEVSPTEGIEAAMKALFLKTVKSPRLSS</sequence>
<dbReference type="InterPro" id="IPR028087">
    <property type="entry name" value="Tad_N"/>
</dbReference>
<name>A0A7W7YVN1_9HYPH</name>
<evidence type="ECO:0000313" key="4">
    <source>
        <dbReference type="Proteomes" id="UP000535406"/>
    </source>
</evidence>
<accession>A0A7W7YVN1</accession>
<reference evidence="3 4" key="1">
    <citation type="submission" date="2020-08" db="EMBL/GenBank/DDBJ databases">
        <title>Genomic Encyclopedia of Type Strains, Phase IV (KMG-IV): sequencing the most valuable type-strain genomes for metagenomic binning, comparative biology and taxonomic classification.</title>
        <authorList>
            <person name="Goeker M."/>
        </authorList>
    </citation>
    <scope>NUCLEOTIDE SEQUENCE [LARGE SCALE GENOMIC DNA]</scope>
    <source>
        <strain evidence="3 4">DSM 21319</strain>
    </source>
</reference>
<organism evidence="3 4">
    <name type="scientific">Shinella fusca</name>
    <dbReference type="NCBI Taxonomy" id="544480"/>
    <lineage>
        <taxon>Bacteria</taxon>
        <taxon>Pseudomonadati</taxon>
        <taxon>Pseudomonadota</taxon>
        <taxon>Alphaproteobacteria</taxon>
        <taxon>Hyphomicrobiales</taxon>
        <taxon>Rhizobiaceae</taxon>
        <taxon>Shinella</taxon>
    </lineage>
</organism>
<dbReference type="InterPro" id="IPR036465">
    <property type="entry name" value="vWFA_dom_sf"/>
</dbReference>
<comment type="caution">
    <text evidence="3">The sequence shown here is derived from an EMBL/GenBank/DDBJ whole genome shotgun (WGS) entry which is preliminary data.</text>
</comment>
<evidence type="ECO:0000256" key="1">
    <source>
        <dbReference type="SAM" id="Phobius"/>
    </source>
</evidence>
<dbReference type="Gene3D" id="3.40.50.410">
    <property type="entry name" value="von Willebrand factor, type A domain"/>
    <property type="match status" value="1"/>
</dbReference>
<evidence type="ECO:0000259" key="2">
    <source>
        <dbReference type="Pfam" id="PF13400"/>
    </source>
</evidence>
<proteinExistence type="predicted"/>